<accession>A0AAV4X404</accession>
<gene>
    <name evidence="1" type="ORF">CEXT_299931</name>
</gene>
<proteinExistence type="predicted"/>
<dbReference type="EMBL" id="BPLR01017186">
    <property type="protein sequence ID" value="GIY89318.1"/>
    <property type="molecule type" value="Genomic_DNA"/>
</dbReference>
<evidence type="ECO:0000313" key="1">
    <source>
        <dbReference type="EMBL" id="GIY89318.1"/>
    </source>
</evidence>
<keyword evidence="2" id="KW-1185">Reference proteome</keyword>
<sequence length="124" mass="13810">MHAVNYNLLLETTTAKETGYIPPNMVLMHIFPQFYYPACGEPHSPFHLPICSLLSITRLFSASTICMYTHILHAASANDWNRQPTRQAVPCQQASGASAQARAILPQRETGRATDCCFCILINQ</sequence>
<dbReference type="Proteomes" id="UP001054945">
    <property type="component" value="Unassembled WGS sequence"/>
</dbReference>
<organism evidence="1 2">
    <name type="scientific">Caerostris extrusa</name>
    <name type="common">Bark spider</name>
    <name type="synonym">Caerostris bankana</name>
    <dbReference type="NCBI Taxonomy" id="172846"/>
    <lineage>
        <taxon>Eukaryota</taxon>
        <taxon>Metazoa</taxon>
        <taxon>Ecdysozoa</taxon>
        <taxon>Arthropoda</taxon>
        <taxon>Chelicerata</taxon>
        <taxon>Arachnida</taxon>
        <taxon>Araneae</taxon>
        <taxon>Araneomorphae</taxon>
        <taxon>Entelegynae</taxon>
        <taxon>Araneoidea</taxon>
        <taxon>Araneidae</taxon>
        <taxon>Caerostris</taxon>
    </lineage>
</organism>
<evidence type="ECO:0000313" key="2">
    <source>
        <dbReference type="Proteomes" id="UP001054945"/>
    </source>
</evidence>
<name>A0AAV4X404_CAEEX</name>
<comment type="caution">
    <text evidence="1">The sequence shown here is derived from an EMBL/GenBank/DDBJ whole genome shotgun (WGS) entry which is preliminary data.</text>
</comment>
<reference evidence="1 2" key="1">
    <citation type="submission" date="2021-06" db="EMBL/GenBank/DDBJ databases">
        <title>Caerostris extrusa draft genome.</title>
        <authorList>
            <person name="Kono N."/>
            <person name="Arakawa K."/>
        </authorList>
    </citation>
    <scope>NUCLEOTIDE SEQUENCE [LARGE SCALE GENOMIC DNA]</scope>
</reference>
<protein>
    <submittedName>
        <fullName evidence="1">Uncharacterized protein</fullName>
    </submittedName>
</protein>
<dbReference type="AlphaFoldDB" id="A0AAV4X404"/>